<keyword evidence="4" id="KW-0762">Sugar transport</keyword>
<evidence type="ECO:0000313" key="10">
    <source>
        <dbReference type="Proteomes" id="UP000257323"/>
    </source>
</evidence>
<dbReference type="Pfam" id="PF03610">
    <property type="entry name" value="EIIA-man"/>
    <property type="match status" value="1"/>
</dbReference>
<keyword evidence="2" id="KW-0813">Transport</keyword>
<dbReference type="PANTHER" id="PTHR33799">
    <property type="entry name" value="PTS PERMEASE-RELATED-RELATED"/>
    <property type="match status" value="1"/>
</dbReference>
<feature type="domain" description="PTS EIIA type-4" evidence="8">
    <location>
        <begin position="1"/>
        <end position="123"/>
    </location>
</feature>
<protein>
    <submittedName>
        <fullName evidence="9">PTS system, mannose/fructose-specific component IIA</fullName>
    </submittedName>
</protein>
<dbReference type="AlphaFoldDB" id="A0A3E2BND4"/>
<comment type="subcellular location">
    <subcellularLocation>
        <location evidence="1">Cytoplasm</location>
    </subcellularLocation>
</comment>
<dbReference type="PROSITE" id="PS51096">
    <property type="entry name" value="PTS_EIIA_TYPE_4"/>
    <property type="match status" value="1"/>
</dbReference>
<evidence type="ECO:0000256" key="2">
    <source>
        <dbReference type="ARBA" id="ARBA00022448"/>
    </source>
</evidence>
<sequence>MIGGVIVSHGRLAEELLNALTIILGEAPNIEPISIGWYDDVEESKKKISQSLKKVDQKNGVIIFTDMFGGTPSNLSFSFLAENKIEIITGVNLPMLIKFVSLQRSNNLKDVARKVAEQGKKNIHLASALLSSRSK</sequence>
<evidence type="ECO:0000256" key="3">
    <source>
        <dbReference type="ARBA" id="ARBA00022490"/>
    </source>
</evidence>
<dbReference type="GO" id="GO:0016301">
    <property type="term" value="F:kinase activity"/>
    <property type="evidence" value="ECO:0007669"/>
    <property type="project" value="UniProtKB-KW"/>
</dbReference>
<keyword evidence="6" id="KW-0598">Phosphotransferase system</keyword>
<dbReference type="InterPro" id="IPR004701">
    <property type="entry name" value="PTS_EIIA_man-typ"/>
</dbReference>
<dbReference type="Proteomes" id="UP000257323">
    <property type="component" value="Unassembled WGS sequence"/>
</dbReference>
<evidence type="ECO:0000256" key="1">
    <source>
        <dbReference type="ARBA" id="ARBA00004496"/>
    </source>
</evidence>
<evidence type="ECO:0000256" key="4">
    <source>
        <dbReference type="ARBA" id="ARBA00022597"/>
    </source>
</evidence>
<evidence type="ECO:0000259" key="8">
    <source>
        <dbReference type="PROSITE" id="PS51096"/>
    </source>
</evidence>
<name>A0A3E2BND4_9BACT</name>
<organism evidence="9 10">
    <name type="scientific">Candidatus Saccharicenans subterraneus</name>
    <dbReference type="NCBI Taxonomy" id="2508984"/>
    <lineage>
        <taxon>Bacteria</taxon>
        <taxon>Candidatus Aminicenantota</taxon>
        <taxon>Candidatus Aminicenantia</taxon>
        <taxon>Candidatus Aminicenantales</taxon>
        <taxon>Candidatus Saccharicenantaceae</taxon>
        <taxon>Candidatus Saccharicenans</taxon>
    </lineage>
</organism>
<dbReference type="EMBL" id="QUAH01000004">
    <property type="protein sequence ID" value="RFT16221.1"/>
    <property type="molecule type" value="Genomic_DNA"/>
</dbReference>
<keyword evidence="3" id="KW-0963">Cytoplasm</keyword>
<dbReference type="GO" id="GO:0016020">
    <property type="term" value="C:membrane"/>
    <property type="evidence" value="ECO:0007669"/>
    <property type="project" value="InterPro"/>
</dbReference>
<evidence type="ECO:0000256" key="7">
    <source>
        <dbReference type="ARBA" id="ARBA00022777"/>
    </source>
</evidence>
<dbReference type="GO" id="GO:0005737">
    <property type="term" value="C:cytoplasm"/>
    <property type="evidence" value="ECO:0007669"/>
    <property type="project" value="UniProtKB-SubCell"/>
</dbReference>
<keyword evidence="7" id="KW-0418">Kinase</keyword>
<comment type="caution">
    <text evidence="9">The sequence shown here is derived from an EMBL/GenBank/DDBJ whole genome shotgun (WGS) entry which is preliminary data.</text>
</comment>
<accession>A0A3E2BND4</accession>
<evidence type="ECO:0000256" key="5">
    <source>
        <dbReference type="ARBA" id="ARBA00022679"/>
    </source>
</evidence>
<dbReference type="GO" id="GO:0009401">
    <property type="term" value="P:phosphoenolpyruvate-dependent sugar phosphotransferase system"/>
    <property type="evidence" value="ECO:0007669"/>
    <property type="project" value="UniProtKB-KW"/>
</dbReference>
<dbReference type="SUPFAM" id="SSF53062">
    <property type="entry name" value="PTS system fructose IIA component-like"/>
    <property type="match status" value="1"/>
</dbReference>
<evidence type="ECO:0000256" key="6">
    <source>
        <dbReference type="ARBA" id="ARBA00022683"/>
    </source>
</evidence>
<gene>
    <name evidence="9" type="ORF">OP8BY_1825</name>
</gene>
<dbReference type="CDD" id="cd00006">
    <property type="entry name" value="PTS_IIA_man"/>
    <property type="match status" value="1"/>
</dbReference>
<dbReference type="Gene3D" id="3.40.50.510">
    <property type="entry name" value="Phosphotransferase system, mannose-type IIA component"/>
    <property type="match status" value="1"/>
</dbReference>
<dbReference type="InterPro" id="IPR033887">
    <property type="entry name" value="PTS_IIA_man"/>
</dbReference>
<dbReference type="InterPro" id="IPR051471">
    <property type="entry name" value="Bacterial_PTS_sugar_comp"/>
</dbReference>
<proteinExistence type="predicted"/>
<dbReference type="PANTHER" id="PTHR33799:SF1">
    <property type="entry name" value="PTS SYSTEM MANNOSE-SPECIFIC EIIAB COMPONENT-RELATED"/>
    <property type="match status" value="1"/>
</dbReference>
<reference evidence="9 10" key="1">
    <citation type="submission" date="2018-08" db="EMBL/GenBank/DDBJ databases">
        <title>Genome analysis of the thermophilic bacterium of the candidate phylum Aminicenantes from deep subsurface aquifer revealed its physiology and ecological role.</title>
        <authorList>
            <person name="Kadnikov V.V."/>
            <person name="Mardanov A.V."/>
            <person name="Beletsky A.V."/>
            <person name="Karnachuk O.V."/>
            <person name="Ravin N.V."/>
        </authorList>
    </citation>
    <scope>NUCLEOTIDE SEQUENCE [LARGE SCALE GENOMIC DNA]</scope>
    <source>
        <strain evidence="9">BY38</strain>
    </source>
</reference>
<dbReference type="InterPro" id="IPR036662">
    <property type="entry name" value="PTS_EIIA_man-typ_sf"/>
</dbReference>
<keyword evidence="5" id="KW-0808">Transferase</keyword>
<evidence type="ECO:0000313" key="9">
    <source>
        <dbReference type="EMBL" id="RFT16221.1"/>
    </source>
</evidence>